<reference evidence="14 15" key="1">
    <citation type="submission" date="2018-03" db="EMBL/GenBank/DDBJ databases">
        <title>Cross-interface Injection: A General Nanoliter Liquid Handling Method Applied to Single Cells Genome Amplification Automated Nanoliter Liquid Handling Applied to Single Cell Multiple Displacement Amplification.</title>
        <authorList>
            <person name="Yun J."/>
            <person name="Xu P."/>
            <person name="Xu J."/>
            <person name="Dai X."/>
            <person name="Wang Y."/>
            <person name="Zheng X."/>
            <person name="Cao C."/>
            <person name="Yi Q."/>
            <person name="Zhu Y."/>
            <person name="Wang L."/>
            <person name="Dong Z."/>
            <person name="Huang Y."/>
            <person name="Huang L."/>
            <person name="Du W."/>
        </authorList>
    </citation>
    <scope>NUCLEOTIDE SEQUENCE [LARGE SCALE GENOMIC DNA]</scope>
    <source>
        <strain evidence="14 15">Z-D1-2</strain>
    </source>
</reference>
<keyword evidence="2 10" id="KW-0813">Transport</keyword>
<feature type="domain" description="TonB-dependent receptor plug" evidence="13">
    <location>
        <begin position="58"/>
        <end position="144"/>
    </location>
</feature>
<evidence type="ECO:0000313" key="14">
    <source>
        <dbReference type="EMBL" id="PTB96313.1"/>
    </source>
</evidence>
<proteinExistence type="inferred from homology"/>
<dbReference type="EMBL" id="PYVU01000056">
    <property type="protein sequence ID" value="PTB96313.1"/>
    <property type="molecule type" value="Genomic_DNA"/>
</dbReference>
<evidence type="ECO:0000256" key="3">
    <source>
        <dbReference type="ARBA" id="ARBA00022452"/>
    </source>
</evidence>
<dbReference type="GO" id="GO:0009279">
    <property type="term" value="C:cell outer membrane"/>
    <property type="evidence" value="ECO:0007669"/>
    <property type="project" value="UniProtKB-SubCell"/>
</dbReference>
<dbReference type="InterPro" id="IPR037066">
    <property type="entry name" value="Plug_dom_sf"/>
</dbReference>
<dbReference type="InterPro" id="IPR012910">
    <property type="entry name" value="Plug_dom"/>
</dbReference>
<dbReference type="InterPro" id="IPR036942">
    <property type="entry name" value="Beta-barrel_TonB_sf"/>
</dbReference>
<name>A0A2T4DR84_9BACT</name>
<evidence type="ECO:0000256" key="4">
    <source>
        <dbReference type="ARBA" id="ARBA00022692"/>
    </source>
</evidence>
<dbReference type="InterPro" id="IPR039426">
    <property type="entry name" value="TonB-dep_rcpt-like"/>
</dbReference>
<gene>
    <name evidence="14" type="ORF">C9994_07865</name>
</gene>
<keyword evidence="8" id="KW-0675">Receptor</keyword>
<evidence type="ECO:0000313" key="15">
    <source>
        <dbReference type="Proteomes" id="UP000240608"/>
    </source>
</evidence>
<evidence type="ECO:0000256" key="9">
    <source>
        <dbReference type="ARBA" id="ARBA00023237"/>
    </source>
</evidence>
<dbReference type="Pfam" id="PF00593">
    <property type="entry name" value="TonB_dep_Rec_b-barrel"/>
    <property type="match status" value="1"/>
</dbReference>
<dbReference type="Gene3D" id="2.170.130.10">
    <property type="entry name" value="TonB-dependent receptor, plug domain"/>
    <property type="match status" value="1"/>
</dbReference>
<evidence type="ECO:0000256" key="11">
    <source>
        <dbReference type="RuleBase" id="RU003357"/>
    </source>
</evidence>
<accession>A0A2T4DR84</accession>
<evidence type="ECO:0008006" key="16">
    <source>
        <dbReference type="Google" id="ProtNLM"/>
    </source>
</evidence>
<protein>
    <recommendedName>
        <fullName evidence="16">TonB-dependent receptor</fullName>
    </recommendedName>
</protein>
<dbReference type="Gene3D" id="2.40.170.20">
    <property type="entry name" value="TonB-dependent receptor, beta-barrel domain"/>
    <property type="match status" value="1"/>
</dbReference>
<dbReference type="PANTHER" id="PTHR30069">
    <property type="entry name" value="TONB-DEPENDENT OUTER MEMBRANE RECEPTOR"/>
    <property type="match status" value="1"/>
</dbReference>
<keyword evidence="3 10" id="KW-1134">Transmembrane beta strand</keyword>
<dbReference type="PROSITE" id="PS52016">
    <property type="entry name" value="TONB_DEPENDENT_REC_3"/>
    <property type="match status" value="1"/>
</dbReference>
<dbReference type="SUPFAM" id="SSF56935">
    <property type="entry name" value="Porins"/>
    <property type="match status" value="1"/>
</dbReference>
<keyword evidence="7 10" id="KW-0472">Membrane</keyword>
<comment type="similarity">
    <text evidence="10 11">Belongs to the TonB-dependent receptor family.</text>
</comment>
<dbReference type="AlphaFoldDB" id="A0A2T4DR84"/>
<dbReference type="Pfam" id="PF07715">
    <property type="entry name" value="Plug"/>
    <property type="match status" value="1"/>
</dbReference>
<feature type="domain" description="TonB-dependent receptor-like beta-barrel" evidence="12">
    <location>
        <begin position="172"/>
        <end position="600"/>
    </location>
</feature>
<organism evidence="14 15">
    <name type="scientific">Marivirga lumbricoides</name>
    <dbReference type="NCBI Taxonomy" id="1046115"/>
    <lineage>
        <taxon>Bacteria</taxon>
        <taxon>Pseudomonadati</taxon>
        <taxon>Bacteroidota</taxon>
        <taxon>Cytophagia</taxon>
        <taxon>Cytophagales</taxon>
        <taxon>Marivirgaceae</taxon>
        <taxon>Marivirga</taxon>
    </lineage>
</organism>
<keyword evidence="4 10" id="KW-0812">Transmembrane</keyword>
<keyword evidence="6 11" id="KW-0798">TonB box</keyword>
<evidence type="ECO:0000256" key="10">
    <source>
        <dbReference type="PROSITE-ProRule" id="PRU01360"/>
    </source>
</evidence>
<evidence type="ECO:0000256" key="7">
    <source>
        <dbReference type="ARBA" id="ARBA00023136"/>
    </source>
</evidence>
<keyword evidence="9 10" id="KW-0998">Cell outer membrane</keyword>
<comment type="caution">
    <text evidence="14">The sequence shown here is derived from an EMBL/GenBank/DDBJ whole genome shotgun (WGS) entry which is preliminary data.</text>
</comment>
<dbReference type="Proteomes" id="UP000240608">
    <property type="component" value="Unassembled WGS sequence"/>
</dbReference>
<dbReference type="InterPro" id="IPR000531">
    <property type="entry name" value="Beta-barrel_TonB"/>
</dbReference>
<dbReference type="GO" id="GO:0044718">
    <property type="term" value="P:siderophore transmembrane transport"/>
    <property type="evidence" value="ECO:0007669"/>
    <property type="project" value="TreeGrafter"/>
</dbReference>
<dbReference type="GO" id="GO:0015344">
    <property type="term" value="F:siderophore uptake transmembrane transporter activity"/>
    <property type="evidence" value="ECO:0007669"/>
    <property type="project" value="TreeGrafter"/>
</dbReference>
<evidence type="ECO:0000256" key="5">
    <source>
        <dbReference type="ARBA" id="ARBA00022729"/>
    </source>
</evidence>
<keyword evidence="5" id="KW-0732">Signal</keyword>
<evidence type="ECO:0000259" key="12">
    <source>
        <dbReference type="Pfam" id="PF00593"/>
    </source>
</evidence>
<evidence type="ECO:0000256" key="6">
    <source>
        <dbReference type="ARBA" id="ARBA00023077"/>
    </source>
</evidence>
<comment type="subcellular location">
    <subcellularLocation>
        <location evidence="1 10">Cell outer membrane</location>
        <topology evidence="1 10">Multi-pass membrane protein</topology>
    </subcellularLocation>
</comment>
<evidence type="ECO:0000256" key="8">
    <source>
        <dbReference type="ARBA" id="ARBA00023170"/>
    </source>
</evidence>
<dbReference type="PANTHER" id="PTHR30069:SF29">
    <property type="entry name" value="HEMOGLOBIN AND HEMOGLOBIN-HAPTOGLOBIN-BINDING PROTEIN 1-RELATED"/>
    <property type="match status" value="1"/>
</dbReference>
<sequence>MRLGIVLLFWVFALNIYAQTPVDSAITLQEVMVLGNFEKQFLPGNDIIIPKATTLQFYHSDNISEVLRQQSSIHIKEYGNGMLSTIAFRGTNASQTTVLWNNFNINSFTLGQMDFSLLPTQAVDEITIIPGSGSSAGGSGAFGGSVLLQNQVDFNATPSITISQQVGSFGQYSTSLNAEGSIRKLAFDTRLYWGKSDNDFEILSTGEHQNNAYFERKGINQSLGYQINKNSSLKAALWYNDNFREIQPPIGIKRNTNNQEDKNFRSTLNYQYSGNRSKLSLGTGFFQDEMVYRLDQAISYFKVNRIESFADYNYHLSDHHQIKFSARHNAIKAENESYNGGGAEEQRYSLGLQLKGRLFRNELEYALHIRQQMVQDVNIPVSPYIGLSVPLIEQNNYKLRLKANTSYNYRLPTLNDRFWNNAGNPELNAETGWNKEVGISSEHYLHNVKLNISVTAFHNLVDNWIQWTPDAQGTFRPRNIKEVLARGVESSINFNTPIAEVLHFKTNLQYSYSKSTVEQSERNANEIGTQLIYTPLHKANGDCTLQWRSFSLQAFQQWTGKVYTTNTNSEIYALDAFFLTDAALAWEKRSWRFSGRVNNVFNTDYRVYAGYAMSGINYQLSIQYQLNFNK</sequence>
<evidence type="ECO:0000256" key="2">
    <source>
        <dbReference type="ARBA" id="ARBA00022448"/>
    </source>
</evidence>
<evidence type="ECO:0000256" key="1">
    <source>
        <dbReference type="ARBA" id="ARBA00004571"/>
    </source>
</evidence>
<evidence type="ECO:0000259" key="13">
    <source>
        <dbReference type="Pfam" id="PF07715"/>
    </source>
</evidence>